<dbReference type="RefSeq" id="XP_003041173.1">
    <property type="nucleotide sequence ID" value="XM_003041127.1"/>
</dbReference>
<dbReference type="EMBL" id="GG698940">
    <property type="protein sequence ID" value="EEU35460.1"/>
    <property type="molecule type" value="Genomic_DNA"/>
</dbReference>
<dbReference type="KEGG" id="nhe:NECHADRAFT_86198"/>
<gene>
    <name evidence="2" type="ORF">NECHADRAFT_86198</name>
</gene>
<evidence type="ECO:0000256" key="1">
    <source>
        <dbReference type="SAM" id="MobiDB-lite"/>
    </source>
</evidence>
<protein>
    <submittedName>
        <fullName evidence="2">Uncharacterized protein</fullName>
    </submittedName>
</protein>
<dbReference type="OrthoDB" id="5053917at2759"/>
<proteinExistence type="predicted"/>
<reference evidence="2 3" key="1">
    <citation type="journal article" date="2009" name="PLoS Genet.">
        <title>The genome of Nectria haematococca: contribution of supernumerary chromosomes to gene expansion.</title>
        <authorList>
            <person name="Coleman J.J."/>
            <person name="Rounsley S.D."/>
            <person name="Rodriguez-Carres M."/>
            <person name="Kuo A."/>
            <person name="Wasmann C.C."/>
            <person name="Grimwood J."/>
            <person name="Schmutz J."/>
            <person name="Taga M."/>
            <person name="White G.J."/>
            <person name="Zhou S."/>
            <person name="Schwartz D.C."/>
            <person name="Freitag M."/>
            <person name="Ma L.J."/>
            <person name="Danchin E.G."/>
            <person name="Henrissat B."/>
            <person name="Coutinho P.M."/>
            <person name="Nelson D.R."/>
            <person name="Straney D."/>
            <person name="Napoli C.A."/>
            <person name="Barker B.M."/>
            <person name="Gribskov M."/>
            <person name="Rep M."/>
            <person name="Kroken S."/>
            <person name="Molnar I."/>
            <person name="Rensing C."/>
            <person name="Kennell J.C."/>
            <person name="Zamora J."/>
            <person name="Farman M.L."/>
            <person name="Selker E.U."/>
            <person name="Salamov A."/>
            <person name="Shapiro H."/>
            <person name="Pangilinan J."/>
            <person name="Lindquist E."/>
            <person name="Lamers C."/>
            <person name="Grigoriev I.V."/>
            <person name="Geiser D.M."/>
            <person name="Covert S.F."/>
            <person name="Temporini E."/>
            <person name="Vanetten H.D."/>
        </authorList>
    </citation>
    <scope>NUCLEOTIDE SEQUENCE [LARGE SCALE GENOMIC DNA]</scope>
    <source>
        <strain evidence="3">ATCC MYA-4622 / CBS 123669 / FGSC 9596 / NRRL 45880 / 77-13-4</strain>
    </source>
</reference>
<sequence>MSPKRASTESSEGSRKVAKTTEDTATANNTNRQEIARSLIAKGIGISSDNTVVRREDEVDTASVALEVASVLKTKDELPNKTCNALVRIAFQLIGRDPDNHVELVNKIIERMKNTHFLETSFARWTGQRKTFELIKTASAMCKAWRNYIFVPAAQFTIPPFIMLYIMKSYTEMRGDNAKLLARHNTFRYLGRSIDKWESMKEYQVMLIGRRPDDEPFNPADVAMPGSVIPGPGLINTPDLIALAPYPSSTSFISVRKDLTSEDWVSINREWLDKLGDRRVDGASFKDRVEQQVTAQTAPLIPEMYRDKLWAWFGEFNKEGRKLIEVDFQSSVQIKTEVESLIQSDDPTVTALRRIEQLLKELPDSCIHDTLAIKEQINRLFAYREAENSDSQRWKNEVQQASRAMVEAASKLPILEASVMNSMIQRVERHRQEVIEKLEMEINEKWDAVDVSGVVPPENSAELMVELKEDFNMTDDDIRDWIQLGEGIRGMKDSPNVSMTFSRFKKIAMSVGGNALLALVGYDQKQAPIDLEESV</sequence>
<dbReference type="Proteomes" id="UP000005206">
    <property type="component" value="Chromosome 10"/>
</dbReference>
<dbReference type="GeneID" id="9675674"/>
<keyword evidence="3" id="KW-1185">Reference proteome</keyword>
<dbReference type="AlphaFoldDB" id="C7ZKL7"/>
<feature type="compositionally biased region" description="Basic and acidic residues" evidence="1">
    <location>
        <begin position="12"/>
        <end position="22"/>
    </location>
</feature>
<dbReference type="InParanoid" id="C7ZKL7"/>
<dbReference type="eggNOG" id="ENOG502T59Q">
    <property type="taxonomic scope" value="Eukaryota"/>
</dbReference>
<dbReference type="VEuPathDB" id="FungiDB:NECHADRAFT_86198"/>
<evidence type="ECO:0000313" key="3">
    <source>
        <dbReference type="Proteomes" id="UP000005206"/>
    </source>
</evidence>
<name>C7ZKL7_FUSV7</name>
<accession>C7ZKL7</accession>
<feature type="region of interest" description="Disordered" evidence="1">
    <location>
        <begin position="1"/>
        <end position="31"/>
    </location>
</feature>
<evidence type="ECO:0000313" key="2">
    <source>
        <dbReference type="EMBL" id="EEU35460.1"/>
    </source>
</evidence>
<organism evidence="2 3">
    <name type="scientific">Fusarium vanettenii (strain ATCC MYA-4622 / CBS 123669 / FGSC 9596 / NRRL 45880 / 77-13-4)</name>
    <name type="common">Fusarium solani subsp. pisi</name>
    <dbReference type="NCBI Taxonomy" id="660122"/>
    <lineage>
        <taxon>Eukaryota</taxon>
        <taxon>Fungi</taxon>
        <taxon>Dikarya</taxon>
        <taxon>Ascomycota</taxon>
        <taxon>Pezizomycotina</taxon>
        <taxon>Sordariomycetes</taxon>
        <taxon>Hypocreomycetidae</taxon>
        <taxon>Hypocreales</taxon>
        <taxon>Nectriaceae</taxon>
        <taxon>Fusarium</taxon>
        <taxon>Fusarium solani species complex</taxon>
        <taxon>Fusarium vanettenii</taxon>
    </lineage>
</organism>
<dbReference type="HOGENOM" id="CLU_509085_0_0_1"/>